<dbReference type="AlphaFoldDB" id="Q1YN98"/>
<evidence type="ECO:0000256" key="6">
    <source>
        <dbReference type="SAM" id="Phobius"/>
    </source>
</evidence>
<keyword evidence="8" id="KW-1185">Reference proteome</keyword>
<organism evidence="7 8">
    <name type="scientific">Aurantimonas manganoxydans (strain ATCC BAA-1229 / DSM 21871 / SI85-9A1)</name>
    <dbReference type="NCBI Taxonomy" id="287752"/>
    <lineage>
        <taxon>Bacteria</taxon>
        <taxon>Pseudomonadati</taxon>
        <taxon>Pseudomonadota</taxon>
        <taxon>Alphaproteobacteria</taxon>
        <taxon>Hyphomicrobiales</taxon>
        <taxon>Aurantimonadaceae</taxon>
        <taxon>Aurantimonas</taxon>
    </lineage>
</organism>
<keyword evidence="3 6" id="KW-0812">Transmembrane</keyword>
<dbReference type="PANTHER" id="PTHR47089:SF1">
    <property type="entry name" value="GUANOSINE ABC TRANSPORTER PERMEASE PROTEIN NUPP"/>
    <property type="match status" value="1"/>
</dbReference>
<dbReference type="HOGENOM" id="CLU_040769_0_0_5"/>
<dbReference type="OrthoDB" id="9809785at2"/>
<protein>
    <submittedName>
        <fullName evidence="7">Putative sugar ABC transporter, permease protein</fullName>
    </submittedName>
</protein>
<feature type="transmembrane region" description="Helical" evidence="6">
    <location>
        <begin position="198"/>
        <end position="216"/>
    </location>
</feature>
<comment type="caution">
    <text evidence="7">The sequence shown here is derived from an EMBL/GenBank/DDBJ whole genome shotgun (WGS) entry which is preliminary data.</text>
</comment>
<keyword evidence="2" id="KW-1003">Cell membrane</keyword>
<feature type="transmembrane region" description="Helical" evidence="6">
    <location>
        <begin position="147"/>
        <end position="165"/>
    </location>
</feature>
<feature type="transmembrane region" description="Helical" evidence="6">
    <location>
        <begin position="61"/>
        <end position="79"/>
    </location>
</feature>
<name>Q1YN98_AURMS</name>
<evidence type="ECO:0000256" key="1">
    <source>
        <dbReference type="ARBA" id="ARBA00004651"/>
    </source>
</evidence>
<gene>
    <name evidence="7" type="ORF">SI859A1_01944</name>
</gene>
<evidence type="ECO:0000313" key="8">
    <source>
        <dbReference type="Proteomes" id="UP000000321"/>
    </source>
</evidence>
<dbReference type="CDD" id="cd06580">
    <property type="entry name" value="TM_PBP1_transp_TpRbsC_like"/>
    <property type="match status" value="1"/>
</dbReference>
<feature type="transmembrane region" description="Helical" evidence="6">
    <location>
        <begin position="91"/>
        <end position="108"/>
    </location>
</feature>
<reference evidence="7 8" key="1">
    <citation type="journal article" date="2008" name="Appl. Environ. Microbiol.">
        <title>Genomic insights into Mn(II) oxidation by the marine alphaproteobacterium Aurantimonas sp. strain SI85-9A1.</title>
        <authorList>
            <person name="Dick G.J."/>
            <person name="Podell S."/>
            <person name="Johnson H.A."/>
            <person name="Rivera-Espinoza Y."/>
            <person name="Bernier-Latmani R."/>
            <person name="McCarthy J.K."/>
            <person name="Torpey J.W."/>
            <person name="Clement B.G."/>
            <person name="Gaasterland T."/>
            <person name="Tebo B.M."/>
        </authorList>
    </citation>
    <scope>NUCLEOTIDE SEQUENCE [LARGE SCALE GENOMIC DNA]</scope>
    <source>
        <strain evidence="7 8">SI85-9A1</strain>
    </source>
</reference>
<dbReference type="BioCyc" id="AURANTIMONAS:SI859A1_01944-MONOMER"/>
<evidence type="ECO:0000256" key="3">
    <source>
        <dbReference type="ARBA" id="ARBA00022692"/>
    </source>
</evidence>
<proteinExistence type="predicted"/>
<evidence type="ECO:0000313" key="7">
    <source>
        <dbReference type="EMBL" id="EAS51133.1"/>
    </source>
</evidence>
<dbReference type="GO" id="GO:0005886">
    <property type="term" value="C:plasma membrane"/>
    <property type="evidence" value="ECO:0007669"/>
    <property type="project" value="UniProtKB-SubCell"/>
</dbReference>
<evidence type="ECO:0000256" key="5">
    <source>
        <dbReference type="ARBA" id="ARBA00023136"/>
    </source>
</evidence>
<dbReference type="PANTHER" id="PTHR47089">
    <property type="entry name" value="ABC TRANSPORTER, PERMEASE PROTEIN"/>
    <property type="match status" value="1"/>
</dbReference>
<evidence type="ECO:0000256" key="2">
    <source>
        <dbReference type="ARBA" id="ARBA00022475"/>
    </source>
</evidence>
<dbReference type="EMBL" id="AAPJ01000001">
    <property type="protein sequence ID" value="EAS51133.1"/>
    <property type="molecule type" value="Genomic_DNA"/>
</dbReference>
<dbReference type="Proteomes" id="UP000000321">
    <property type="component" value="Unassembled WGS sequence"/>
</dbReference>
<dbReference type="InterPro" id="IPR001851">
    <property type="entry name" value="ABC_transp_permease"/>
</dbReference>
<keyword evidence="5 6" id="KW-0472">Membrane</keyword>
<feature type="transmembrane region" description="Helical" evidence="6">
    <location>
        <begin position="12"/>
        <end position="41"/>
    </location>
</feature>
<dbReference type="GO" id="GO:0022857">
    <property type="term" value="F:transmembrane transporter activity"/>
    <property type="evidence" value="ECO:0007669"/>
    <property type="project" value="InterPro"/>
</dbReference>
<accession>Q1YN98</accession>
<dbReference type="Pfam" id="PF02653">
    <property type="entry name" value="BPD_transp_2"/>
    <property type="match status" value="1"/>
</dbReference>
<sequence length="350" mass="36309">MRLERRDTRPATLMVVAPILAVLVALALSGVLIALAGAPVLEAYARIVQGAFGSRLALTETLTRTTPLILTGLAVAVAFRAKVWNIGAEGQLYVGALTAAFLGSQLGLAGLPGIALIPAVMIAGALAGMVLLLVPLALRLRFGVDEVVTTLLLNFVVLLFVSMMIEGPMKDPLAFGWPQSVPVVAEAQLPKLLERSRLHVGLLIAVVVAIVVHVVQSRTAYGLESRAAGLNPAAARFAGVPLGRTLVKVACWSGGLAGLAGAIEVIGVKGYVTTDLSPGYGYAGIIVAMLANLQPLAVVAAALFAAMMFVGSDSMSRALGVPSFIADVTVALSLLTMLVALLFTAYRIRR</sequence>
<evidence type="ECO:0000256" key="4">
    <source>
        <dbReference type="ARBA" id="ARBA00022989"/>
    </source>
</evidence>
<dbReference type="RefSeq" id="WP_009209777.1">
    <property type="nucleotide sequence ID" value="NZ_BBWP01000025.1"/>
</dbReference>
<feature type="transmembrane region" description="Helical" evidence="6">
    <location>
        <begin position="324"/>
        <end position="346"/>
    </location>
</feature>
<comment type="subcellular location">
    <subcellularLocation>
        <location evidence="1">Cell membrane</location>
        <topology evidence="1">Multi-pass membrane protein</topology>
    </subcellularLocation>
</comment>
<feature type="transmembrane region" description="Helical" evidence="6">
    <location>
        <begin position="114"/>
        <end position="138"/>
    </location>
</feature>
<keyword evidence="4 6" id="KW-1133">Transmembrane helix</keyword>
<feature type="transmembrane region" description="Helical" evidence="6">
    <location>
        <begin position="279"/>
        <end position="312"/>
    </location>
</feature>